<evidence type="ECO:0000313" key="2">
    <source>
        <dbReference type="EMBL" id="CAB4928939.1"/>
    </source>
</evidence>
<dbReference type="InterPro" id="IPR051549">
    <property type="entry name" value="PEP_Utilizing_Enz"/>
</dbReference>
<dbReference type="SUPFAM" id="SSF52009">
    <property type="entry name" value="Phosphohistidine domain"/>
    <property type="match status" value="1"/>
</dbReference>
<sequence>MSLFIPKMVPLHSPEVPYEVDPLTISSPPGNRWTTANTGEQMPGVLTPFTITMLAQSVEMGFLGAFAYLGIIPKKAVKMPQRREDYHLGYFYGYCAANVRVVRHYLDIFPGTSGAAYEAQMFGGDGVGEADKLPWIRKPIVAVKMRRGLRRIPTEMRELRAELLPWWRSEVRRLETATLAETKQACIDAQVQYYRAVPYVWASAVIAQLSYMRLCELAAESGNPGTENVVCGGYGTEEIDMATDLWRVSRGRMTKEEFLDHHGWTVPLGMEIAEPSWRENPDALDGLIATYAGMSDDEEPGSVLGRRADERIAGEQAILSGLPKNKRKGALRAMHQASEYMQVRTIQKVASAMAWDVFRAAARRMGDLYVEAGMLDDASDVFQLTAAELLGPELPADAKAIVADRRRRHDEYLDYRLPVFWEGDPEVERISQDTSEAPLTVEGMGVSPGVVEGVVRVITSPTGAAVEQGEILVCVTTDPSWVSLMVPASGLVIDIGGPVSHGAIVARELGVPCVINTRTGTSTLKTGQRVRVDGSTGVVEILS</sequence>
<proteinExistence type="predicted"/>
<accession>A0A6J7ID80</accession>
<feature type="domain" description="PEP-utilising enzyme mobile" evidence="1">
    <location>
        <begin position="467"/>
        <end position="537"/>
    </location>
</feature>
<dbReference type="PANTHER" id="PTHR43615">
    <property type="entry name" value="PHOSPHOENOLPYRUVATE SYNTHASE-RELATED"/>
    <property type="match status" value="1"/>
</dbReference>
<dbReference type="EMBL" id="CAFBMX010000004">
    <property type="protein sequence ID" value="CAB4928939.1"/>
    <property type="molecule type" value="Genomic_DNA"/>
</dbReference>
<name>A0A6J7ID80_9ZZZZ</name>
<evidence type="ECO:0000259" key="1">
    <source>
        <dbReference type="Pfam" id="PF00391"/>
    </source>
</evidence>
<gene>
    <name evidence="2" type="ORF">UFOPK3674_01035</name>
</gene>
<dbReference type="InterPro" id="IPR036637">
    <property type="entry name" value="Phosphohistidine_dom_sf"/>
</dbReference>
<protein>
    <submittedName>
        <fullName evidence="2">Unannotated protein</fullName>
    </submittedName>
</protein>
<dbReference type="AlphaFoldDB" id="A0A6J7ID80"/>
<dbReference type="PANTHER" id="PTHR43615:SF1">
    <property type="entry name" value="PPDK_N DOMAIN-CONTAINING PROTEIN"/>
    <property type="match status" value="1"/>
</dbReference>
<dbReference type="GO" id="GO:0016772">
    <property type="term" value="F:transferase activity, transferring phosphorus-containing groups"/>
    <property type="evidence" value="ECO:0007669"/>
    <property type="project" value="InterPro"/>
</dbReference>
<dbReference type="Gene3D" id="3.50.30.10">
    <property type="entry name" value="Phosphohistidine domain"/>
    <property type="match status" value="1"/>
</dbReference>
<dbReference type="InterPro" id="IPR008279">
    <property type="entry name" value="PEP-util_enz_mobile_dom"/>
</dbReference>
<reference evidence="2" key="1">
    <citation type="submission" date="2020-05" db="EMBL/GenBank/DDBJ databases">
        <authorList>
            <person name="Chiriac C."/>
            <person name="Salcher M."/>
            <person name="Ghai R."/>
            <person name="Kavagutti S V."/>
        </authorList>
    </citation>
    <scope>NUCLEOTIDE SEQUENCE</scope>
</reference>
<dbReference type="Pfam" id="PF00391">
    <property type="entry name" value="PEP-utilizers"/>
    <property type="match status" value="1"/>
</dbReference>
<organism evidence="2">
    <name type="scientific">freshwater metagenome</name>
    <dbReference type="NCBI Taxonomy" id="449393"/>
    <lineage>
        <taxon>unclassified sequences</taxon>
        <taxon>metagenomes</taxon>
        <taxon>ecological metagenomes</taxon>
    </lineage>
</organism>